<dbReference type="PANTHER" id="PTHR43685:SF2">
    <property type="entry name" value="GLYCOSYLTRANSFERASE 2-LIKE DOMAIN-CONTAINING PROTEIN"/>
    <property type="match status" value="1"/>
</dbReference>
<protein>
    <submittedName>
        <fullName evidence="2">Glycosyl transferase family 2</fullName>
    </submittedName>
</protein>
<dbReference type="Pfam" id="PF00535">
    <property type="entry name" value="Glycos_transf_2"/>
    <property type="match status" value="1"/>
</dbReference>
<dbReference type="Proteomes" id="UP000198432">
    <property type="component" value="Unassembled WGS sequence"/>
</dbReference>
<gene>
    <name evidence="2" type="ORF">SAMN06296052_1263</name>
</gene>
<accession>A0A239K2X6</accession>
<keyword evidence="3" id="KW-1185">Reference proteome</keyword>
<dbReference type="InterPro" id="IPR050834">
    <property type="entry name" value="Glycosyltransf_2"/>
</dbReference>
<dbReference type="GO" id="GO:0016740">
    <property type="term" value="F:transferase activity"/>
    <property type="evidence" value="ECO:0007669"/>
    <property type="project" value="UniProtKB-KW"/>
</dbReference>
<dbReference type="Gene3D" id="3.90.550.10">
    <property type="entry name" value="Spore Coat Polysaccharide Biosynthesis Protein SpsA, Chain A"/>
    <property type="match status" value="1"/>
</dbReference>
<dbReference type="InterPro" id="IPR029044">
    <property type="entry name" value="Nucleotide-diphossugar_trans"/>
</dbReference>
<keyword evidence="2" id="KW-0808">Transferase</keyword>
<dbReference type="AlphaFoldDB" id="A0A239K2X6"/>
<dbReference type="InterPro" id="IPR001173">
    <property type="entry name" value="Glyco_trans_2-like"/>
</dbReference>
<feature type="domain" description="Glycosyltransferase 2-like" evidence="1">
    <location>
        <begin position="6"/>
        <end position="143"/>
    </location>
</feature>
<proteinExistence type="predicted"/>
<name>A0A239K2X6_9BACT</name>
<evidence type="ECO:0000313" key="3">
    <source>
        <dbReference type="Proteomes" id="UP000198432"/>
    </source>
</evidence>
<dbReference type="EMBL" id="FZOQ01000026">
    <property type="protein sequence ID" value="SNT12716.1"/>
    <property type="molecule type" value="Genomic_DNA"/>
</dbReference>
<evidence type="ECO:0000313" key="2">
    <source>
        <dbReference type="EMBL" id="SNT12716.1"/>
    </source>
</evidence>
<evidence type="ECO:0000259" key="1">
    <source>
        <dbReference type="Pfam" id="PF00535"/>
    </source>
</evidence>
<reference evidence="3" key="1">
    <citation type="submission" date="2017-06" db="EMBL/GenBank/DDBJ databases">
        <authorList>
            <person name="Varghese N."/>
            <person name="Submissions S."/>
        </authorList>
    </citation>
    <scope>NUCLEOTIDE SEQUENCE [LARGE SCALE GENOMIC DNA]</scope>
    <source>
        <strain evidence="3">NKM1</strain>
    </source>
</reference>
<organism evidence="2 3">
    <name type="scientific">Pontibacter ummariensis</name>
    <dbReference type="NCBI Taxonomy" id="1610492"/>
    <lineage>
        <taxon>Bacteria</taxon>
        <taxon>Pseudomonadati</taxon>
        <taxon>Bacteroidota</taxon>
        <taxon>Cytophagia</taxon>
        <taxon>Cytophagales</taxon>
        <taxon>Hymenobacteraceae</taxon>
        <taxon>Pontibacter</taxon>
    </lineage>
</organism>
<dbReference type="PANTHER" id="PTHR43685">
    <property type="entry name" value="GLYCOSYLTRANSFERASE"/>
    <property type="match status" value="1"/>
</dbReference>
<sequence length="283" mass="32856">MQEIPEQEMQIEVVDDASTDTDVEALVKQIGKGRVSYYRQAQNVGSLRNFETCINRARGKIVHLLHGDDKVRKGYYSAMEKLLHQYPEAGAAFCRYQPIDAEDKTLPGIKAPERDTPGLLNNWLLRISERQRIQYAAIAVRREVYEKLGAFYGLFYAEDWEMWVRIARHYPVAYTPEILAEYRKHTTSISGVKHQTGQYLVDIAQAIELIQTHLPPAKRKSQRKKARMYYAHYGIIMANRIWRATHNKEVVKTNLREALKLNQNIKIWYAAVKVHLKMLLNIG</sequence>
<dbReference type="SUPFAM" id="SSF53448">
    <property type="entry name" value="Nucleotide-diphospho-sugar transferases"/>
    <property type="match status" value="1"/>
</dbReference>